<sequence length="162" mass="17950">MPPADTMATAPDGQNTSEKGESMTCRNEDNIVRRALIALLAPKPFASEVTANTYARKKKYRRSGRAATRTFEPVVAEPVPARISIIEQPTSQTLSVCWSDPQSGYYADQVWRKGVARRPSFCVLTGMRIDPGDSVFRPRTSETYVPGNRDRMILASVVIQLS</sequence>
<gene>
    <name evidence="2" type="ORF">PTKU64_73710</name>
</gene>
<reference evidence="2 3" key="1">
    <citation type="journal article" date="2022" name="Front. Microbiol.">
        <title>Identification and characterization of a novel class of self-sufficient cytochrome P450 hydroxylase involved in cyclohexanecarboxylate degradation in Paraburkholderia terrae strain KU-64.</title>
        <authorList>
            <person name="Yamamoto T."/>
            <person name="Hasegawa Y."/>
            <person name="Iwaki H."/>
        </authorList>
    </citation>
    <scope>NUCLEOTIDE SEQUENCE [LARGE SCALE GENOMIC DNA]</scope>
    <source>
        <strain evidence="2 3">KU-64</strain>
    </source>
</reference>
<feature type="region of interest" description="Disordered" evidence="1">
    <location>
        <begin position="1"/>
        <end position="24"/>
    </location>
</feature>
<evidence type="ECO:0000313" key="3">
    <source>
        <dbReference type="Proteomes" id="UP001319874"/>
    </source>
</evidence>
<dbReference type="Pfam" id="PF11811">
    <property type="entry name" value="DUF3331"/>
    <property type="match status" value="1"/>
</dbReference>
<evidence type="ECO:0008006" key="4">
    <source>
        <dbReference type="Google" id="ProtNLM"/>
    </source>
</evidence>
<protein>
    <recommendedName>
        <fullName evidence="4">DUF3331 domain-containing protein</fullName>
    </recommendedName>
</protein>
<proteinExistence type="predicted"/>
<dbReference type="RefSeq" id="WP_338048493.1">
    <property type="nucleotide sequence ID" value="NZ_AP024957.1"/>
</dbReference>
<organism evidence="2 3">
    <name type="scientific">Paraburkholderia terrae</name>
    <dbReference type="NCBI Taxonomy" id="311230"/>
    <lineage>
        <taxon>Bacteria</taxon>
        <taxon>Pseudomonadati</taxon>
        <taxon>Pseudomonadota</taxon>
        <taxon>Betaproteobacteria</taxon>
        <taxon>Burkholderiales</taxon>
        <taxon>Burkholderiaceae</taxon>
        <taxon>Paraburkholderia</taxon>
    </lineage>
</organism>
<name>A0ABN6JRW8_9BURK</name>
<evidence type="ECO:0000256" key="1">
    <source>
        <dbReference type="SAM" id="MobiDB-lite"/>
    </source>
</evidence>
<dbReference type="Proteomes" id="UP001319874">
    <property type="component" value="Chromosome 3"/>
</dbReference>
<dbReference type="InterPro" id="IPR021769">
    <property type="entry name" value="DUF3331"/>
</dbReference>
<accession>A0ABN6JRW8</accession>
<evidence type="ECO:0000313" key="2">
    <source>
        <dbReference type="EMBL" id="BCZ83696.1"/>
    </source>
</evidence>
<keyword evidence="3" id="KW-1185">Reference proteome</keyword>
<dbReference type="EMBL" id="AP024957">
    <property type="protein sequence ID" value="BCZ83696.1"/>
    <property type="molecule type" value="Genomic_DNA"/>
</dbReference>